<comment type="caution">
    <text evidence="9">The sequence shown here is derived from an EMBL/GenBank/DDBJ whole genome shotgun (WGS) entry which is preliminary data.</text>
</comment>
<dbReference type="RefSeq" id="WP_020329141.1">
    <property type="nucleotide sequence ID" value="NZ_ASXS01000006.1"/>
</dbReference>
<keyword evidence="1" id="KW-0813">Transport</keyword>
<evidence type="ECO:0000259" key="8">
    <source>
        <dbReference type="PROSITE" id="PS51007"/>
    </source>
</evidence>
<evidence type="ECO:0000256" key="2">
    <source>
        <dbReference type="ARBA" id="ARBA00022617"/>
    </source>
</evidence>
<evidence type="ECO:0000256" key="4">
    <source>
        <dbReference type="ARBA" id="ARBA00022982"/>
    </source>
</evidence>
<dbReference type="GO" id="GO:0009055">
    <property type="term" value="F:electron transfer activity"/>
    <property type="evidence" value="ECO:0007669"/>
    <property type="project" value="InterPro"/>
</dbReference>
<reference evidence="9 10" key="1">
    <citation type="journal article" date="2013" name="Gut Pathog.">
        <title>Evidence of a new metabolic capacity in an emerging diarrheal pathogen: lessons from the draft genomes of Vibrio fluvialis strains PG41 and I21563.</title>
        <authorList>
            <person name="Khatri I."/>
            <person name="Mahajan S."/>
            <person name="Dureja C."/>
            <person name="Subramanian S."/>
            <person name="Raychaudhuri S."/>
        </authorList>
    </citation>
    <scope>NUCLEOTIDE SEQUENCE [LARGE SCALE GENOMIC DNA]</scope>
    <source>
        <strain evidence="9 10">PG41</strain>
    </source>
</reference>
<evidence type="ECO:0000313" key="10">
    <source>
        <dbReference type="Proteomes" id="UP000014854"/>
    </source>
</evidence>
<keyword evidence="7" id="KW-0732">Signal</keyword>
<feature type="domain" description="Cytochrome c" evidence="8">
    <location>
        <begin position="16"/>
        <end position="102"/>
    </location>
</feature>
<organism evidence="9 10">
    <name type="scientific">Vibrio fluvialis PG41</name>
    <dbReference type="NCBI Taxonomy" id="1336752"/>
    <lineage>
        <taxon>Bacteria</taxon>
        <taxon>Pseudomonadati</taxon>
        <taxon>Pseudomonadota</taxon>
        <taxon>Gammaproteobacteria</taxon>
        <taxon>Vibrionales</taxon>
        <taxon>Vibrionaceae</taxon>
        <taxon>Vibrio</taxon>
    </lineage>
</organism>
<proteinExistence type="predicted"/>
<evidence type="ECO:0000256" key="7">
    <source>
        <dbReference type="SAM" id="SignalP"/>
    </source>
</evidence>
<evidence type="ECO:0000256" key="3">
    <source>
        <dbReference type="ARBA" id="ARBA00022723"/>
    </source>
</evidence>
<keyword evidence="5 6" id="KW-0408">Iron</keyword>
<feature type="signal peptide" evidence="7">
    <location>
        <begin position="1"/>
        <end position="18"/>
    </location>
</feature>
<dbReference type="Gene3D" id="1.10.760.10">
    <property type="entry name" value="Cytochrome c-like domain"/>
    <property type="match status" value="1"/>
</dbReference>
<dbReference type="PATRIC" id="fig|1336752.4.peg.1643"/>
<name>S7I663_VIBFL</name>
<dbReference type="PANTHER" id="PTHR33751:SF9">
    <property type="entry name" value="CYTOCHROME C4"/>
    <property type="match status" value="1"/>
</dbReference>
<gene>
    <name evidence="9" type="ORF">L910_3942</name>
</gene>
<dbReference type="Pfam" id="PF00034">
    <property type="entry name" value="Cytochrom_C"/>
    <property type="match status" value="1"/>
</dbReference>
<protein>
    <submittedName>
        <fullName evidence="9">Cytochrome c553</fullName>
    </submittedName>
</protein>
<sequence>MRLWLLFPVLFVSLNAQAVEGDPVLGQQKAPSCIFCHGSDGKAVNSSYPNLKGQSENYLFSSMKAYQNGERSGPLAQMMQAQLQKLNDEDLRDIAAFYASQGD</sequence>
<evidence type="ECO:0000313" key="9">
    <source>
        <dbReference type="EMBL" id="EPP23382.1"/>
    </source>
</evidence>
<accession>S7I663</accession>
<keyword evidence="4" id="KW-0249">Electron transport</keyword>
<feature type="chain" id="PRO_5004553461" evidence="7">
    <location>
        <begin position="19"/>
        <end position="103"/>
    </location>
</feature>
<dbReference type="InterPro" id="IPR009056">
    <property type="entry name" value="Cyt_c-like_dom"/>
</dbReference>
<dbReference type="AlphaFoldDB" id="S7I663"/>
<dbReference type="InterPro" id="IPR050597">
    <property type="entry name" value="Cytochrome_c_Oxidase_Subunit"/>
</dbReference>
<dbReference type="GO" id="GO:0020037">
    <property type="term" value="F:heme binding"/>
    <property type="evidence" value="ECO:0007669"/>
    <property type="project" value="InterPro"/>
</dbReference>
<dbReference type="Proteomes" id="UP000014854">
    <property type="component" value="Unassembled WGS sequence"/>
</dbReference>
<dbReference type="SUPFAM" id="SSF46626">
    <property type="entry name" value="Cytochrome c"/>
    <property type="match status" value="1"/>
</dbReference>
<dbReference type="EMBL" id="ASXS01000006">
    <property type="protein sequence ID" value="EPP23382.1"/>
    <property type="molecule type" value="Genomic_DNA"/>
</dbReference>
<evidence type="ECO:0000256" key="1">
    <source>
        <dbReference type="ARBA" id="ARBA00022448"/>
    </source>
</evidence>
<evidence type="ECO:0000256" key="6">
    <source>
        <dbReference type="PROSITE-ProRule" id="PRU00433"/>
    </source>
</evidence>
<dbReference type="InterPro" id="IPR036909">
    <property type="entry name" value="Cyt_c-like_dom_sf"/>
</dbReference>
<dbReference type="GO" id="GO:0046872">
    <property type="term" value="F:metal ion binding"/>
    <property type="evidence" value="ECO:0007669"/>
    <property type="project" value="UniProtKB-KW"/>
</dbReference>
<dbReference type="PROSITE" id="PS51007">
    <property type="entry name" value="CYTC"/>
    <property type="match status" value="1"/>
</dbReference>
<dbReference type="PANTHER" id="PTHR33751">
    <property type="entry name" value="CBB3-TYPE CYTOCHROME C OXIDASE SUBUNIT FIXP"/>
    <property type="match status" value="1"/>
</dbReference>
<keyword evidence="3 6" id="KW-0479">Metal-binding</keyword>
<keyword evidence="2 6" id="KW-0349">Heme</keyword>
<evidence type="ECO:0000256" key="5">
    <source>
        <dbReference type="ARBA" id="ARBA00023004"/>
    </source>
</evidence>